<evidence type="ECO:0000256" key="1">
    <source>
        <dbReference type="SAM" id="MobiDB-lite"/>
    </source>
</evidence>
<sequence length="157" mass="17532">MDVISKSILLLAVAFSYGVLGFGAWWIWNRSPWVPENEDIEPEGEKSKPEEEKANQEPEKTKLKKREIKLDPEAFETGIYHRIQATIVIFVLSTILGIAALVAFVSTDTDEPHISVHCPSDMNSSDQKERRFTIVLGDDPTFSQPIAISCPQTGSSQ</sequence>
<feature type="transmembrane region" description="Helical" evidence="2">
    <location>
        <begin position="83"/>
        <end position="105"/>
    </location>
</feature>
<feature type="compositionally biased region" description="Basic and acidic residues" evidence="1">
    <location>
        <begin position="43"/>
        <end position="61"/>
    </location>
</feature>
<dbReference type="EMBL" id="CAADGH010000012">
    <property type="protein sequence ID" value="VFK74926.1"/>
    <property type="molecule type" value="Genomic_DNA"/>
</dbReference>
<evidence type="ECO:0000313" key="4">
    <source>
        <dbReference type="EMBL" id="VFK27037.1"/>
    </source>
</evidence>
<organism evidence="3">
    <name type="scientific">Candidatus Kentrum sp. MB</name>
    <dbReference type="NCBI Taxonomy" id="2138164"/>
    <lineage>
        <taxon>Bacteria</taxon>
        <taxon>Pseudomonadati</taxon>
        <taxon>Pseudomonadota</taxon>
        <taxon>Gammaproteobacteria</taxon>
        <taxon>Candidatus Kentrum</taxon>
    </lineage>
</organism>
<dbReference type="EMBL" id="CAADFQ010000002">
    <property type="protein sequence ID" value="VFK27037.1"/>
    <property type="molecule type" value="Genomic_DNA"/>
</dbReference>
<protein>
    <recommendedName>
        <fullName evidence="6">Transmembrane protein</fullName>
    </recommendedName>
</protein>
<keyword evidence="2" id="KW-0472">Membrane</keyword>
<evidence type="ECO:0008006" key="6">
    <source>
        <dbReference type="Google" id="ProtNLM"/>
    </source>
</evidence>
<dbReference type="EMBL" id="CAADFO010000009">
    <property type="protein sequence ID" value="VFK24658.1"/>
    <property type="molecule type" value="Genomic_DNA"/>
</dbReference>
<keyword evidence="2" id="KW-1133">Transmembrane helix</keyword>
<feature type="region of interest" description="Disordered" evidence="1">
    <location>
        <begin position="37"/>
        <end position="65"/>
    </location>
</feature>
<proteinExistence type="predicted"/>
<name>A0A450X5W6_9GAMM</name>
<evidence type="ECO:0000313" key="3">
    <source>
        <dbReference type="EMBL" id="VFK24658.1"/>
    </source>
</evidence>
<evidence type="ECO:0000313" key="5">
    <source>
        <dbReference type="EMBL" id="VFK74926.1"/>
    </source>
</evidence>
<keyword evidence="2" id="KW-0812">Transmembrane</keyword>
<dbReference type="AlphaFoldDB" id="A0A450X5W6"/>
<reference evidence="3" key="1">
    <citation type="submission" date="2019-02" db="EMBL/GenBank/DDBJ databases">
        <authorList>
            <person name="Gruber-Vodicka R. H."/>
            <person name="Seah K. B. B."/>
        </authorList>
    </citation>
    <scope>NUCLEOTIDE SEQUENCE</scope>
    <source>
        <strain evidence="3">BECK_BZ197</strain>
        <strain evidence="5">BECK_BZ198</strain>
        <strain evidence="4">BECK_BZ199</strain>
    </source>
</reference>
<gene>
    <name evidence="3" type="ORF">BECKMB1821G_GA0114241_100934</name>
    <name evidence="5" type="ORF">BECKMB1821H_GA0114242_101235</name>
    <name evidence="4" type="ORF">BECKMB1821I_GA0114274_100218</name>
</gene>
<evidence type="ECO:0000256" key="2">
    <source>
        <dbReference type="SAM" id="Phobius"/>
    </source>
</evidence>
<feature type="transmembrane region" description="Helical" evidence="2">
    <location>
        <begin position="7"/>
        <end position="28"/>
    </location>
</feature>
<accession>A0A450X5W6</accession>